<dbReference type="AlphaFoldDB" id="C6LLC9"/>
<feature type="transmembrane region" description="Helical" evidence="1">
    <location>
        <begin position="74"/>
        <end position="95"/>
    </location>
</feature>
<dbReference type="InterPro" id="IPR030949">
    <property type="entry name" value="ECF_S_folate_fam"/>
</dbReference>
<keyword evidence="1" id="KW-1133">Transmembrane helix</keyword>
<comment type="caution">
    <text evidence="2">The sequence shown here is derived from an EMBL/GenBank/DDBJ whole genome shotgun (WGS) entry which is preliminary data.</text>
</comment>
<dbReference type="Gene3D" id="1.10.1760.20">
    <property type="match status" value="1"/>
</dbReference>
<protein>
    <recommendedName>
        <fullName evidence="4">Folate transporter FolT</fullName>
    </recommendedName>
</protein>
<dbReference type="EMBL" id="ACCL02000029">
    <property type="protein sequence ID" value="EET58552.1"/>
    <property type="molecule type" value="Genomic_DNA"/>
</dbReference>
<dbReference type="Pfam" id="PF12822">
    <property type="entry name" value="ECF_trnsprt"/>
    <property type="match status" value="1"/>
</dbReference>
<feature type="transmembrane region" description="Helical" evidence="1">
    <location>
        <begin position="171"/>
        <end position="191"/>
    </location>
</feature>
<organism evidence="2 3">
    <name type="scientific">Marvinbryantia formatexigens DSM 14469</name>
    <dbReference type="NCBI Taxonomy" id="478749"/>
    <lineage>
        <taxon>Bacteria</taxon>
        <taxon>Bacillati</taxon>
        <taxon>Bacillota</taxon>
        <taxon>Clostridia</taxon>
        <taxon>Lachnospirales</taxon>
        <taxon>Lachnospiraceae</taxon>
        <taxon>Marvinbryantia</taxon>
    </lineage>
</organism>
<evidence type="ECO:0008006" key="4">
    <source>
        <dbReference type="Google" id="ProtNLM"/>
    </source>
</evidence>
<keyword evidence="1" id="KW-0472">Membrane</keyword>
<evidence type="ECO:0000313" key="3">
    <source>
        <dbReference type="Proteomes" id="UP000005561"/>
    </source>
</evidence>
<dbReference type="eggNOG" id="COG3601">
    <property type="taxonomic scope" value="Bacteria"/>
</dbReference>
<dbReference type="Proteomes" id="UP000005561">
    <property type="component" value="Unassembled WGS sequence"/>
</dbReference>
<proteinExistence type="predicted"/>
<dbReference type="STRING" id="168384.SAMN05660368_03239"/>
<accession>C6LLC9</accession>
<gene>
    <name evidence="2" type="ORF">BRYFOR_09476</name>
</gene>
<feature type="transmembrane region" description="Helical" evidence="1">
    <location>
        <begin position="39"/>
        <end position="62"/>
    </location>
</feature>
<evidence type="ECO:0000256" key="1">
    <source>
        <dbReference type="SAM" id="Phobius"/>
    </source>
</evidence>
<evidence type="ECO:0000313" key="2">
    <source>
        <dbReference type="EMBL" id="EET58552.1"/>
    </source>
</evidence>
<feature type="transmembrane region" description="Helical" evidence="1">
    <location>
        <begin position="133"/>
        <end position="159"/>
    </location>
</feature>
<keyword evidence="3" id="KW-1185">Reference proteome</keyword>
<dbReference type="NCBIfam" id="TIGR04518">
    <property type="entry name" value="ECF_S_folT_fam"/>
    <property type="match status" value="1"/>
</dbReference>
<keyword evidence="1" id="KW-0812">Transmembrane</keyword>
<dbReference type="GO" id="GO:0022857">
    <property type="term" value="F:transmembrane transporter activity"/>
    <property type="evidence" value="ECO:0007669"/>
    <property type="project" value="InterPro"/>
</dbReference>
<name>C6LLC9_9FIRM</name>
<dbReference type="InterPro" id="IPR024529">
    <property type="entry name" value="ECF_trnsprt_substrate-spec"/>
</dbReference>
<sequence length="207" mass="22159">MSSDGGVFRADEVCPLKSHHGGVIFMERNNKTTIDTRTLVFMALLVAMQIILSKVVSVDLGFARVTISSLPTILAGLWFGPVAGGLCGMAADILGCLLKGYAVNPLITLSTMTWGVIPALMHPLMRGTKLHRTLYLCLSIVCCAISGTLVLTTCGLVLMNGYDLYAILPGRLIQCAVMIPVYSVLANLLYFSPLTEVVRGSAAHRTV</sequence>
<reference evidence="2" key="1">
    <citation type="submission" date="2009-07" db="EMBL/GenBank/DDBJ databases">
        <authorList>
            <person name="Weinstock G."/>
            <person name="Sodergren E."/>
            <person name="Clifton S."/>
            <person name="Fulton L."/>
            <person name="Fulton B."/>
            <person name="Courtney L."/>
            <person name="Fronick C."/>
            <person name="Harrison M."/>
            <person name="Strong C."/>
            <person name="Farmer C."/>
            <person name="Delahaunty K."/>
            <person name="Markovic C."/>
            <person name="Hall O."/>
            <person name="Minx P."/>
            <person name="Tomlinson C."/>
            <person name="Mitreva M."/>
            <person name="Nelson J."/>
            <person name="Hou S."/>
            <person name="Wollam A."/>
            <person name="Pepin K.H."/>
            <person name="Johnson M."/>
            <person name="Bhonagiri V."/>
            <person name="Nash W.E."/>
            <person name="Warren W."/>
            <person name="Chinwalla A."/>
            <person name="Mardis E.R."/>
            <person name="Wilson R.K."/>
        </authorList>
    </citation>
    <scope>NUCLEOTIDE SEQUENCE [LARGE SCALE GENOMIC DNA]</scope>
    <source>
        <strain evidence="2">DSM 14469</strain>
    </source>
</reference>